<dbReference type="InterPro" id="IPR036388">
    <property type="entry name" value="WH-like_DNA-bd_sf"/>
</dbReference>
<organism evidence="3 4">
    <name type="scientific">Cronobacter condimenti 1330</name>
    <dbReference type="NCBI Taxonomy" id="1073999"/>
    <lineage>
        <taxon>Bacteria</taxon>
        <taxon>Pseudomonadati</taxon>
        <taxon>Pseudomonadota</taxon>
        <taxon>Gammaproteobacteria</taxon>
        <taxon>Enterobacterales</taxon>
        <taxon>Enterobacteriaceae</taxon>
        <taxon>Cronobacter</taxon>
    </lineage>
</organism>
<reference evidence="5" key="2">
    <citation type="submission" date="2015-09" db="EMBL/GenBank/DDBJ databases">
        <title>Cronobacter genome sequencing and assembly.</title>
        <authorList>
            <person name="Descombes P."/>
            <person name="Baert L."/>
            <person name="Ngom-Bru C."/>
            <person name="Barretto C."/>
        </authorList>
    </citation>
    <scope>NUCLEOTIDE SEQUENCE [LARGE SCALE GENOMIC DNA]</scope>
    <source>
        <strain evidence="5">LMG 26250</strain>
        <plasmid evidence="5">pCCO1</plasmid>
    </source>
</reference>
<dbReference type="eggNOG" id="COG0640">
    <property type="taxonomic scope" value="Bacteria"/>
</dbReference>
<dbReference type="AlphaFoldDB" id="K8A3A7"/>
<dbReference type="GO" id="GO:0097063">
    <property type="term" value="F:cadmium ion sensor activity"/>
    <property type="evidence" value="ECO:0007669"/>
    <property type="project" value="TreeGrafter"/>
</dbReference>
<dbReference type="Pfam" id="PF01022">
    <property type="entry name" value="HTH_5"/>
    <property type="match status" value="1"/>
</dbReference>
<gene>
    <name evidence="2" type="ORF">AFK62_20350</name>
    <name evidence="3" type="ORF">BN137_3719</name>
</gene>
<keyword evidence="5" id="KW-1185">Reference proteome</keyword>
<evidence type="ECO:0000259" key="1">
    <source>
        <dbReference type="PROSITE" id="PS50987"/>
    </source>
</evidence>
<dbReference type="InterPro" id="IPR036390">
    <property type="entry name" value="WH_DNA-bd_sf"/>
</dbReference>
<reference evidence="2 5" key="3">
    <citation type="journal article" date="2016" name="Genome Announc.">
        <title>Fully Closed Genome Sequences of Five Type Strains of the Genus Cronobacter and One Cronobacter sakazakii Strain.</title>
        <authorList>
            <person name="Moine D."/>
            <person name="Kassam M."/>
            <person name="Baert L."/>
            <person name="Tang Y."/>
            <person name="Barretto C."/>
            <person name="Ngom Bru C."/>
            <person name="Klijn A."/>
            <person name="Descombes P."/>
        </authorList>
    </citation>
    <scope>NUCLEOTIDE SEQUENCE [LARGE SCALE GENOMIC DNA]</scope>
    <source>
        <strain evidence="2 5">LMG 26250</strain>
    </source>
</reference>
<evidence type="ECO:0000313" key="3">
    <source>
        <dbReference type="EMBL" id="CCJ74321.1"/>
    </source>
</evidence>
<dbReference type="PRINTS" id="PR00778">
    <property type="entry name" value="HTHARSR"/>
</dbReference>
<dbReference type="SUPFAM" id="SSF46785">
    <property type="entry name" value="Winged helix' DNA-binding domain"/>
    <property type="match status" value="1"/>
</dbReference>
<dbReference type="PANTHER" id="PTHR39168">
    <property type="entry name" value="TRANSCRIPTIONAL REGULATOR-RELATED"/>
    <property type="match status" value="1"/>
</dbReference>
<evidence type="ECO:0000313" key="4">
    <source>
        <dbReference type="Proteomes" id="UP000009340"/>
    </source>
</evidence>
<evidence type="ECO:0000313" key="5">
    <source>
        <dbReference type="Proteomes" id="UP000067320"/>
    </source>
</evidence>
<dbReference type="PANTHER" id="PTHR39168:SF1">
    <property type="entry name" value="TRANSCRIPTIONAL REGULATORY PROTEIN"/>
    <property type="match status" value="1"/>
</dbReference>
<sequence>MGSSQRHPLNDEAPVPRLEQAMSGVAAAIADPSRVAILCALMDGRAWTATELSTVADIAPSTASGHLSRLMQHGLIVCLSQGRHRYYRLAGHEIAGLLENLMGVSMSPRRVPEPGTPVHLRQARTCYDHLAGELAVKMYAFMLAQQWLTPEGDALTVEGRQHFAALGVPLALKPRRKVCCPCLDWSERRYHLGGEAGAALLTRFVEQGWFVRTPGYREILVTPAGRTALHRYFGIDTVYPD</sequence>
<dbReference type="EMBL" id="CAKW01000131">
    <property type="protein sequence ID" value="CCJ74321.1"/>
    <property type="molecule type" value="Genomic_DNA"/>
</dbReference>
<dbReference type="InterPro" id="IPR011991">
    <property type="entry name" value="ArsR-like_HTH"/>
</dbReference>
<dbReference type="GO" id="GO:0046686">
    <property type="term" value="P:response to cadmium ion"/>
    <property type="evidence" value="ECO:0007669"/>
    <property type="project" value="TreeGrafter"/>
</dbReference>
<feature type="domain" description="HTH arsR-type" evidence="1">
    <location>
        <begin position="14"/>
        <end position="109"/>
    </location>
</feature>
<dbReference type="EMBL" id="CP012265">
    <property type="protein sequence ID" value="ALB64896.1"/>
    <property type="molecule type" value="Genomic_DNA"/>
</dbReference>
<name>K8A3A7_9ENTR</name>
<dbReference type="Proteomes" id="UP000067320">
    <property type="component" value="Plasmid pCCO1"/>
</dbReference>
<proteinExistence type="predicted"/>
<dbReference type="RefSeq" id="WP_007679869.1">
    <property type="nucleotide sequence ID" value="NZ_CAKW01000131.1"/>
</dbReference>
<reference evidence="3" key="1">
    <citation type="submission" date="2012-07" db="EMBL/GenBank/DDBJ databases">
        <authorList>
            <person name="Cummings C."/>
        </authorList>
    </citation>
    <scope>NUCLEOTIDE SEQUENCE</scope>
    <source>
        <strain evidence="3">1330</strain>
    </source>
</reference>
<keyword evidence="2" id="KW-0614">Plasmid</keyword>
<geneLocation type="plasmid" evidence="2 5">
    <name>pCCO1</name>
</geneLocation>
<dbReference type="PATRIC" id="fig|1073999.7.peg.4254"/>
<dbReference type="PROSITE" id="PS50987">
    <property type="entry name" value="HTH_ARSR_2"/>
    <property type="match status" value="1"/>
</dbReference>
<dbReference type="CDD" id="cd00090">
    <property type="entry name" value="HTH_ARSR"/>
    <property type="match status" value="1"/>
</dbReference>
<dbReference type="InterPro" id="IPR001845">
    <property type="entry name" value="HTH_ArsR_DNA-bd_dom"/>
</dbReference>
<dbReference type="NCBIfam" id="NF033788">
    <property type="entry name" value="HTH_metalloreg"/>
    <property type="match status" value="1"/>
</dbReference>
<dbReference type="GO" id="GO:0010288">
    <property type="term" value="P:response to lead ion"/>
    <property type="evidence" value="ECO:0007669"/>
    <property type="project" value="TreeGrafter"/>
</dbReference>
<dbReference type="Gene3D" id="1.10.10.10">
    <property type="entry name" value="Winged helix-like DNA-binding domain superfamily/Winged helix DNA-binding domain"/>
    <property type="match status" value="1"/>
</dbReference>
<dbReference type="OrthoDB" id="9797716at2"/>
<dbReference type="SMART" id="SM00418">
    <property type="entry name" value="HTH_ARSR"/>
    <property type="match status" value="1"/>
</dbReference>
<evidence type="ECO:0000313" key="2">
    <source>
        <dbReference type="EMBL" id="ALB64896.1"/>
    </source>
</evidence>
<dbReference type="GO" id="GO:0032791">
    <property type="term" value="F:lead ion binding"/>
    <property type="evidence" value="ECO:0007669"/>
    <property type="project" value="TreeGrafter"/>
</dbReference>
<protein>
    <submittedName>
        <fullName evidence="2">ArsR family transcriptional regulator</fullName>
    </submittedName>
    <submittedName>
        <fullName evidence="3">Transcriptional regulator, ArsR family</fullName>
    </submittedName>
</protein>
<dbReference type="Proteomes" id="UP000009340">
    <property type="component" value="Unassembled WGS sequence"/>
</dbReference>
<dbReference type="GO" id="GO:0003700">
    <property type="term" value="F:DNA-binding transcription factor activity"/>
    <property type="evidence" value="ECO:0007669"/>
    <property type="project" value="InterPro"/>
</dbReference>
<dbReference type="GO" id="GO:0003677">
    <property type="term" value="F:DNA binding"/>
    <property type="evidence" value="ECO:0007669"/>
    <property type="project" value="TreeGrafter"/>
</dbReference>
<dbReference type="InterPro" id="IPR052543">
    <property type="entry name" value="HTH_Metal-responsive_Reg"/>
</dbReference>
<dbReference type="KEGG" id="ccon:AFK62_20350"/>
<accession>K8A3A7</accession>